<protein>
    <recommendedName>
        <fullName evidence="1">Rapsyn myristoylation/linker region N-terminal domain-containing protein</fullName>
    </recommendedName>
</protein>
<organism evidence="2 3">
    <name type="scientific">Flavivirga aquimarina</name>
    <dbReference type="NCBI Taxonomy" id="2027862"/>
    <lineage>
        <taxon>Bacteria</taxon>
        <taxon>Pseudomonadati</taxon>
        <taxon>Bacteroidota</taxon>
        <taxon>Flavobacteriia</taxon>
        <taxon>Flavobacteriales</taxon>
        <taxon>Flavobacteriaceae</taxon>
        <taxon>Flavivirga</taxon>
    </lineage>
</organism>
<evidence type="ECO:0000259" key="1">
    <source>
        <dbReference type="Pfam" id="PF10579"/>
    </source>
</evidence>
<gene>
    <name evidence="2" type="ORF">Q4Q35_12305</name>
</gene>
<sequence length="302" mass="35423">MFLTNLDLANVTNHRQTLPPIMKKILLILIILVSNQSFCQTELDKEIDKGIELYQDGKKDKALKVWKKIEKKSKNPSSTYGTTLGNILYYYVGKDDEKNILEYYQKIINSDLNDKDKNHEIGNPYKNYRYHATMRLASYYGKKGEFEKGLTYIEKADNEITFETTSLTSFIYQKVDLAFWKYRFLNDLGQKDKAISKLIERAFEYDYKEMHSNWATASVSNDENELSETICSEFNDLKKLKSDIDSGIENLTFDKVNKVIGLKINGMDYEINLYSELSDEEKCKLYLENSFFYKYLTKKIKD</sequence>
<evidence type="ECO:0000313" key="3">
    <source>
        <dbReference type="Proteomes" id="UP001176883"/>
    </source>
</evidence>
<dbReference type="InterPro" id="IPR011990">
    <property type="entry name" value="TPR-like_helical_dom_sf"/>
</dbReference>
<comment type="caution">
    <text evidence="2">The sequence shown here is derived from an EMBL/GenBank/DDBJ whole genome shotgun (WGS) entry which is preliminary data.</text>
</comment>
<feature type="domain" description="Rapsyn myristoylation/linker region N-terminal" evidence="1">
    <location>
        <begin position="40"/>
        <end position="88"/>
    </location>
</feature>
<dbReference type="Pfam" id="PF10579">
    <property type="entry name" value="Rapsyn_N"/>
    <property type="match status" value="1"/>
</dbReference>
<reference evidence="2" key="1">
    <citation type="submission" date="2023-07" db="EMBL/GenBank/DDBJ databases">
        <title>Two novel species in the genus Flavivirga.</title>
        <authorList>
            <person name="Kwon K."/>
        </authorList>
    </citation>
    <scope>NUCLEOTIDE SEQUENCE</scope>
    <source>
        <strain evidence="2">KCTC 52353</strain>
    </source>
</reference>
<accession>A0ABT8WBU4</accession>
<name>A0ABT8WBU4_9FLAO</name>
<dbReference type="Proteomes" id="UP001176883">
    <property type="component" value="Unassembled WGS sequence"/>
</dbReference>
<evidence type="ECO:0000313" key="2">
    <source>
        <dbReference type="EMBL" id="MDO5970590.1"/>
    </source>
</evidence>
<proteinExistence type="predicted"/>
<dbReference type="Gene3D" id="1.25.40.10">
    <property type="entry name" value="Tetratricopeptide repeat domain"/>
    <property type="match status" value="1"/>
</dbReference>
<dbReference type="InterPro" id="IPR019568">
    <property type="entry name" value="Rapsyn_myristoylation/link_N"/>
</dbReference>
<dbReference type="RefSeq" id="WP_303278281.1">
    <property type="nucleotide sequence ID" value="NZ_JAUOEK010000120.1"/>
</dbReference>
<dbReference type="SUPFAM" id="SSF81901">
    <property type="entry name" value="HCP-like"/>
    <property type="match status" value="1"/>
</dbReference>
<keyword evidence="3" id="KW-1185">Reference proteome</keyword>
<dbReference type="EMBL" id="JAUOEK010000120">
    <property type="protein sequence ID" value="MDO5970590.1"/>
    <property type="molecule type" value="Genomic_DNA"/>
</dbReference>